<dbReference type="SUPFAM" id="SSF56672">
    <property type="entry name" value="DNA/RNA polymerases"/>
    <property type="match status" value="1"/>
</dbReference>
<name>A0ABP0PHU6_9DINO</name>
<evidence type="ECO:0008006" key="3">
    <source>
        <dbReference type="Google" id="ProtNLM"/>
    </source>
</evidence>
<reference evidence="1 2" key="1">
    <citation type="submission" date="2024-02" db="EMBL/GenBank/DDBJ databases">
        <authorList>
            <person name="Chen Y."/>
            <person name="Shah S."/>
            <person name="Dougan E. K."/>
            <person name="Thang M."/>
            <person name="Chan C."/>
        </authorList>
    </citation>
    <scope>NUCLEOTIDE SEQUENCE [LARGE SCALE GENOMIC DNA]</scope>
</reference>
<organism evidence="1 2">
    <name type="scientific">Durusdinium trenchii</name>
    <dbReference type="NCBI Taxonomy" id="1381693"/>
    <lineage>
        <taxon>Eukaryota</taxon>
        <taxon>Sar</taxon>
        <taxon>Alveolata</taxon>
        <taxon>Dinophyceae</taxon>
        <taxon>Suessiales</taxon>
        <taxon>Symbiodiniaceae</taxon>
        <taxon>Durusdinium</taxon>
    </lineage>
</organism>
<evidence type="ECO:0000313" key="2">
    <source>
        <dbReference type="Proteomes" id="UP001642484"/>
    </source>
</evidence>
<dbReference type="InterPro" id="IPR043502">
    <property type="entry name" value="DNA/RNA_pol_sf"/>
</dbReference>
<proteinExistence type="predicted"/>
<dbReference type="EMBL" id="CAXAMN010023017">
    <property type="protein sequence ID" value="CAK9074469.1"/>
    <property type="molecule type" value="Genomic_DNA"/>
</dbReference>
<accession>A0ABP0PHU6</accession>
<keyword evidence="2" id="KW-1185">Reference proteome</keyword>
<dbReference type="PANTHER" id="PTHR33050">
    <property type="entry name" value="REVERSE TRANSCRIPTASE DOMAIN-CONTAINING PROTEIN"/>
    <property type="match status" value="1"/>
</dbReference>
<dbReference type="PANTHER" id="PTHR33050:SF7">
    <property type="entry name" value="RIBONUCLEASE H"/>
    <property type="match status" value="1"/>
</dbReference>
<gene>
    <name evidence="1" type="ORF">CCMP2556_LOCUS36687</name>
</gene>
<evidence type="ECO:0000313" key="1">
    <source>
        <dbReference type="EMBL" id="CAK9074469.1"/>
    </source>
</evidence>
<comment type="caution">
    <text evidence="1">The sequence shown here is derived from an EMBL/GenBank/DDBJ whole genome shotgun (WGS) entry which is preliminary data.</text>
</comment>
<dbReference type="Proteomes" id="UP001642484">
    <property type="component" value="Unassembled WGS sequence"/>
</dbReference>
<dbReference type="InterPro" id="IPR052055">
    <property type="entry name" value="Hepadnavirus_pol/RT"/>
</dbReference>
<protein>
    <recommendedName>
        <fullName evidence="3">Reverse transcriptase RNase H-like domain-containing protein</fullName>
    </recommendedName>
</protein>
<sequence length="948" mass="104997">MVSSFGVDHIRHRQACAPVSISDLSSPKGQKLFWTWLQSKYVVGIFLAPPCGTASRARQIPLKRTHQQAFGPSPLRTDASPNGVQGLSWVNKLKVSLANELYHFTAQVVQWASDRDIPVCVENPQHSLFWATSFWQTVAGAMRYTVLHTCMFGSPRQKKTMLAHNAPEFNSLAITCMGQSSSHTHLPWGITPRGFATAEETAYPMPLARAIANCFVLIACNRGIQPLPSTLQDVQPLSLDALRAMRAQAGQQPRATKIPPIVPTYATKIHVSGLPDDLPHAVLFHSLAHPLTLRNPIGTLVLPKGAKLSSVQPKSIFKGGEVFADCRCVPMIAREAQLDNSPVVQTWGIPWTEAQFVEQAAKHGHPAKLDAMLPSALRQAIVRFQQSTPGQRCTARAKKLSFWCSRARELVQPEREFKEAMPPSVKKVLAGKRILLWKEMLESVDYPDMGVVNEFAAGSMLTGETETTGLWPAKFVPAQMTESDLFELSARDRPALSSKSLAGMDDEVALTVWEQTLQEVDDGVLEGPMPLHTVPDHLPLSRRFGVKQGSKIRNIDDFSQSGVNGCAQTTESPKPHNLDVVSSLCLALMNSKVASSSPEWKCRSFDLKGAYRQCAVHPSASRFAHIVVRNPGDDTLSAFRMNALPFGSVRSVHSFLRVAHSIWYLGVELFDILWCGYFDDFMAFGLSEECSSVTDTIHMLFDLIGWKFARSGDKASPFSSTMKALGVMIDVSNMSSGLVLFDNTPMRKSDLIESLDKVIKKGSLPRHEALRLRGRLQFASGQIFGRTARSCLAVLTSHAYSPVSSKLSNSALSALETHRRLLNSNIPRKISARASRTWFVFTDASYETTDGVPHSGLGAVLCDEQGRVCRFMSERVPSDCLMFLNPAKKKTIIFECEYVAVWCAFHLWKQFIAGQHIILFIDNNAVRDSLISCQHRARRNVTDLRFRA</sequence>